<dbReference type="InterPro" id="IPR000361">
    <property type="entry name" value="ATAP_core_dom"/>
</dbReference>
<dbReference type="PROSITE" id="PS01152">
    <property type="entry name" value="HESB"/>
    <property type="match status" value="1"/>
</dbReference>
<comment type="function">
    <text evidence="2">Involved in the assembly of mitochondrial and cytoplasmic iron-sulfur proteins. Probably involved in the binding of an intermediate of Fe/S cluster assembly.</text>
</comment>
<protein>
    <recommendedName>
        <fullName evidence="3">Iron-sulfur assembly protein 1</fullName>
    </recommendedName>
</protein>
<dbReference type="GO" id="GO:0005739">
    <property type="term" value="C:mitochondrion"/>
    <property type="evidence" value="ECO:0007669"/>
    <property type="project" value="TreeGrafter"/>
</dbReference>
<evidence type="ECO:0000256" key="1">
    <source>
        <dbReference type="ARBA" id="ARBA00006718"/>
    </source>
</evidence>
<name>A0A0W0CW48_CANGB</name>
<dbReference type="GO" id="GO:0051537">
    <property type="term" value="F:2 iron, 2 sulfur cluster binding"/>
    <property type="evidence" value="ECO:0007669"/>
    <property type="project" value="TreeGrafter"/>
</dbReference>
<dbReference type="InterPro" id="IPR035903">
    <property type="entry name" value="HesB-like_dom_sf"/>
</dbReference>
<reference evidence="5 6" key="1">
    <citation type="submission" date="2015-10" db="EMBL/GenBank/DDBJ databases">
        <title>Draft genomes sequences of Candida glabrata isolates 1A, 1B, 2A, 2B, 3A and 3B.</title>
        <authorList>
            <person name="Haavelsrud O.E."/>
            <person name="Gaustad P."/>
        </authorList>
    </citation>
    <scope>NUCLEOTIDE SEQUENCE [LARGE SCALE GENOMIC DNA]</scope>
    <source>
        <strain evidence="5">910700640</strain>
    </source>
</reference>
<gene>
    <name evidence="5" type="ORF">AO440_000973</name>
</gene>
<dbReference type="Gene3D" id="2.60.300.12">
    <property type="entry name" value="HesB-like domain"/>
    <property type="match status" value="1"/>
</dbReference>
<dbReference type="InterPro" id="IPR050322">
    <property type="entry name" value="Fe-S_cluster_asmbl/transfer"/>
</dbReference>
<dbReference type="EMBL" id="LLZZ01000156">
    <property type="protein sequence ID" value="KTA97810.1"/>
    <property type="molecule type" value="Genomic_DNA"/>
</dbReference>
<proteinExistence type="inferred from homology"/>
<accession>A0A0W0CW48</accession>
<evidence type="ECO:0000256" key="2">
    <source>
        <dbReference type="ARBA" id="ARBA00054873"/>
    </source>
</evidence>
<dbReference type="InterPro" id="IPR017870">
    <property type="entry name" value="FeS_cluster_insertion_CS"/>
</dbReference>
<comment type="similarity">
    <text evidence="1">Belongs to the HesB/IscA family.</text>
</comment>
<dbReference type="OrthoDB" id="333486at2759"/>
<dbReference type="PANTHER" id="PTHR10072:SF41">
    <property type="entry name" value="IRON-SULFUR CLUSTER ASSEMBLY 1 HOMOLOG, MITOCHONDRIAL"/>
    <property type="match status" value="1"/>
</dbReference>
<dbReference type="InterPro" id="IPR016092">
    <property type="entry name" value="ATAP"/>
</dbReference>
<evidence type="ECO:0000259" key="4">
    <source>
        <dbReference type="Pfam" id="PF01521"/>
    </source>
</evidence>
<dbReference type="PhylomeDB" id="A0A0W0CW48"/>
<dbReference type="Proteomes" id="UP000054886">
    <property type="component" value="Unassembled WGS sequence"/>
</dbReference>
<dbReference type="VEuPathDB" id="FungiDB:GWK60_E03377"/>
<sequence>MLRNTALRGVRWGSTSVNTVGARPPFKFMFQKEAKPSTGNSLRATNGKWSSYKLPTPSATTSIPDIRNDTVKSVTLGIHNKESPAAKTMAVPVKERAHEGLKTSNKGKKRRLVPHKQLISLTPAAVAHLRSLCQQPEPKLIRISAKHRGCAGLSYDLSYIDAPGKFDEVVEQDGVRVVIDSKALFSVVGSEMDWVENRLFSKFVFKNPNSKGTCGCGESFMI</sequence>
<dbReference type="VEuPathDB" id="FungiDB:CAGL0E03652g"/>
<dbReference type="VEuPathDB" id="FungiDB:B1J91_E03652g"/>
<evidence type="ECO:0000313" key="5">
    <source>
        <dbReference type="EMBL" id="KTA97810.1"/>
    </source>
</evidence>
<dbReference type="AlphaFoldDB" id="A0A0W0CW48"/>
<dbReference type="VEuPathDB" id="FungiDB:GVI51_E03399"/>
<organism evidence="5 6">
    <name type="scientific">Candida glabrata</name>
    <name type="common">Yeast</name>
    <name type="synonym">Torulopsis glabrata</name>
    <dbReference type="NCBI Taxonomy" id="5478"/>
    <lineage>
        <taxon>Eukaryota</taxon>
        <taxon>Fungi</taxon>
        <taxon>Dikarya</taxon>
        <taxon>Ascomycota</taxon>
        <taxon>Saccharomycotina</taxon>
        <taxon>Saccharomycetes</taxon>
        <taxon>Saccharomycetales</taxon>
        <taxon>Saccharomycetaceae</taxon>
        <taxon>Nakaseomyces</taxon>
    </lineage>
</organism>
<dbReference type="GO" id="GO:0016226">
    <property type="term" value="P:iron-sulfur cluster assembly"/>
    <property type="evidence" value="ECO:0007669"/>
    <property type="project" value="InterPro"/>
</dbReference>
<dbReference type="Pfam" id="PF01521">
    <property type="entry name" value="Fe-S_biosyn"/>
    <property type="match status" value="1"/>
</dbReference>
<dbReference type="FunFam" id="2.60.300.12:FF:000001">
    <property type="entry name" value="Iron-binding protein IscA"/>
    <property type="match status" value="1"/>
</dbReference>
<evidence type="ECO:0000256" key="3">
    <source>
        <dbReference type="ARBA" id="ARBA00071673"/>
    </source>
</evidence>
<feature type="domain" description="Core" evidence="4">
    <location>
        <begin position="119"/>
        <end position="218"/>
    </location>
</feature>
<evidence type="ECO:0000313" key="6">
    <source>
        <dbReference type="Proteomes" id="UP000054886"/>
    </source>
</evidence>
<dbReference type="NCBIfam" id="TIGR00049">
    <property type="entry name" value="iron-sulfur cluster assembly accessory protein"/>
    <property type="match status" value="1"/>
</dbReference>
<comment type="caution">
    <text evidence="5">The sequence shown here is derived from an EMBL/GenBank/DDBJ whole genome shotgun (WGS) entry which is preliminary data.</text>
</comment>
<dbReference type="SUPFAM" id="SSF89360">
    <property type="entry name" value="HesB-like domain"/>
    <property type="match status" value="1"/>
</dbReference>
<dbReference type="PANTHER" id="PTHR10072">
    <property type="entry name" value="IRON-SULFUR CLUSTER ASSEMBLY PROTEIN"/>
    <property type="match status" value="1"/>
</dbReference>